<organism evidence="1">
    <name type="scientific">Rhizophora mucronata</name>
    <name type="common">Asiatic mangrove</name>
    <dbReference type="NCBI Taxonomy" id="61149"/>
    <lineage>
        <taxon>Eukaryota</taxon>
        <taxon>Viridiplantae</taxon>
        <taxon>Streptophyta</taxon>
        <taxon>Embryophyta</taxon>
        <taxon>Tracheophyta</taxon>
        <taxon>Spermatophyta</taxon>
        <taxon>Magnoliopsida</taxon>
        <taxon>eudicotyledons</taxon>
        <taxon>Gunneridae</taxon>
        <taxon>Pentapetalae</taxon>
        <taxon>rosids</taxon>
        <taxon>fabids</taxon>
        <taxon>Malpighiales</taxon>
        <taxon>Rhizophoraceae</taxon>
        <taxon>Rhizophora</taxon>
    </lineage>
</organism>
<name>A0A2P2NK85_RHIMU</name>
<sequence length="34" mass="3881">MTALPVNETLIFRHTNFHVFIIAFKSSSMQTANI</sequence>
<proteinExistence type="predicted"/>
<reference evidence="1" key="1">
    <citation type="submission" date="2018-02" db="EMBL/GenBank/DDBJ databases">
        <title>Rhizophora mucronata_Transcriptome.</title>
        <authorList>
            <person name="Meera S.P."/>
            <person name="Sreeshan A."/>
            <person name="Augustine A."/>
        </authorList>
    </citation>
    <scope>NUCLEOTIDE SEQUENCE</scope>
    <source>
        <tissue evidence="1">Leaf</tissue>
    </source>
</reference>
<dbReference type="EMBL" id="GGEC01062437">
    <property type="protein sequence ID" value="MBX42921.1"/>
    <property type="molecule type" value="Transcribed_RNA"/>
</dbReference>
<dbReference type="AlphaFoldDB" id="A0A2P2NK85"/>
<protein>
    <submittedName>
        <fullName evidence="1">Uncharacterized protein</fullName>
    </submittedName>
</protein>
<evidence type="ECO:0000313" key="1">
    <source>
        <dbReference type="EMBL" id="MBX42921.1"/>
    </source>
</evidence>
<accession>A0A2P2NK85</accession>